<evidence type="ECO:0000256" key="2">
    <source>
        <dbReference type="ARBA" id="ARBA00007581"/>
    </source>
</evidence>
<evidence type="ECO:0000313" key="8">
    <source>
        <dbReference type="Proteomes" id="UP001154272"/>
    </source>
</evidence>
<dbReference type="InterPro" id="IPR004183">
    <property type="entry name" value="Xdiol_dOase_suB"/>
</dbReference>
<dbReference type="RefSeq" id="WP_282024485.1">
    <property type="nucleotide sequence ID" value="NZ_CAMXCH010000004.1"/>
</dbReference>
<evidence type="ECO:0000256" key="3">
    <source>
        <dbReference type="ARBA" id="ARBA00022723"/>
    </source>
</evidence>
<dbReference type="InterPro" id="IPR014436">
    <property type="entry name" value="Extradiol_dOase_DODA"/>
</dbReference>
<evidence type="ECO:0000259" key="6">
    <source>
        <dbReference type="Pfam" id="PF02900"/>
    </source>
</evidence>
<dbReference type="PANTHER" id="PTHR30096:SF0">
    <property type="entry name" value="4,5-DOPA DIOXYGENASE EXTRADIOL-LIKE PROTEIN"/>
    <property type="match status" value="1"/>
</dbReference>
<feature type="domain" description="Extradiol ring-cleavage dioxygenase class III enzyme subunit B" evidence="6">
    <location>
        <begin position="7"/>
        <end position="244"/>
    </location>
</feature>
<dbReference type="Gene3D" id="3.40.830.10">
    <property type="entry name" value="LigB-like"/>
    <property type="match status" value="1"/>
</dbReference>
<comment type="cofactor">
    <cofactor evidence="1">
        <name>Zn(2+)</name>
        <dbReference type="ChEBI" id="CHEBI:29105"/>
    </cofactor>
</comment>
<evidence type="ECO:0000256" key="1">
    <source>
        <dbReference type="ARBA" id="ARBA00001947"/>
    </source>
</evidence>
<gene>
    <name evidence="7" type="ORF">R83534S58_LOCUS1870</name>
</gene>
<comment type="caution">
    <text evidence="7">The sequence shown here is derived from an EMBL/GenBank/DDBJ whole genome shotgun (WGS) entry which is preliminary data.</text>
</comment>
<evidence type="ECO:0000256" key="4">
    <source>
        <dbReference type="ARBA" id="ARBA00022833"/>
    </source>
</evidence>
<protein>
    <submittedName>
        <fullName evidence="7">LigB family (LigB) (PDB:2PW6) (PUBMED:23258706)</fullName>
    </submittedName>
</protein>
<proteinExistence type="inferred from homology"/>
<organism evidence="7 8">
    <name type="scientific">Commensalibacter papalotli</name>
    <name type="common">ex Botero et al. 2024</name>
    <dbReference type="NCBI Taxonomy" id="2972766"/>
    <lineage>
        <taxon>Bacteria</taxon>
        <taxon>Pseudomonadati</taxon>
        <taxon>Pseudomonadota</taxon>
        <taxon>Alphaproteobacteria</taxon>
        <taxon>Acetobacterales</taxon>
        <taxon>Acetobacteraceae</taxon>
    </lineage>
</organism>
<dbReference type="PIRSF" id="PIRSF006157">
    <property type="entry name" value="Doxgns_DODA"/>
    <property type="match status" value="1"/>
</dbReference>
<sequence>MKRQSTFYIPHGGGPCFFMDDPHDIWTNMGNFLNKIPYSLPQTPDSIVIISGHWENTPIKIHAADKPSLFYDYYDFPPHTYELTYPASGNPQLAEKIQQLFQSQHIQAELEYERGWDHGVFIPLKVIFPDANIPIVQVSLHHSLDPQTHMKMGDILSPLRNENILIIGSGMSYHNLPYLFSGKETAYADQFHDWLTDTVTNPDISQRNQGLTNWLHAPGARSNHPREEHLLPLMVVAGAAGKDQGICIFKDRIINKPIAGFQFG</sequence>
<dbReference type="PANTHER" id="PTHR30096">
    <property type="entry name" value="4,5-DOPA DIOXYGENASE EXTRADIOL-LIKE PROTEIN"/>
    <property type="match status" value="1"/>
</dbReference>
<evidence type="ECO:0000256" key="5">
    <source>
        <dbReference type="ARBA" id="ARBA00023002"/>
    </source>
</evidence>
<evidence type="ECO:0000313" key="7">
    <source>
        <dbReference type="EMBL" id="CAI3953704.1"/>
    </source>
</evidence>
<dbReference type="EMBL" id="CAMXCH010000004">
    <property type="protein sequence ID" value="CAI3953704.1"/>
    <property type="molecule type" value="Genomic_DNA"/>
</dbReference>
<dbReference type="CDD" id="cd07363">
    <property type="entry name" value="45_DOPA_Dioxygenase"/>
    <property type="match status" value="1"/>
</dbReference>
<keyword evidence="4" id="KW-0862">Zinc</keyword>
<name>A0ABN8WBS9_9PROT</name>
<keyword evidence="3" id="KW-0479">Metal-binding</keyword>
<keyword evidence="8" id="KW-1185">Reference proteome</keyword>
<dbReference type="SUPFAM" id="SSF53213">
    <property type="entry name" value="LigB-like"/>
    <property type="match status" value="1"/>
</dbReference>
<comment type="similarity">
    <text evidence="2">Belongs to the DODA-type extradiol aromatic ring-opening dioxygenase family.</text>
</comment>
<reference evidence="7" key="1">
    <citation type="submission" date="2022-10" db="EMBL/GenBank/DDBJ databases">
        <authorList>
            <person name="Botero Cardona J."/>
        </authorList>
    </citation>
    <scope>NUCLEOTIDE SEQUENCE</scope>
    <source>
        <strain evidence="7">R-83534</strain>
    </source>
</reference>
<keyword evidence="5" id="KW-0560">Oxidoreductase</keyword>
<dbReference type="Pfam" id="PF02900">
    <property type="entry name" value="LigB"/>
    <property type="match status" value="1"/>
</dbReference>
<dbReference type="Proteomes" id="UP001154272">
    <property type="component" value="Unassembled WGS sequence"/>
</dbReference>
<accession>A0ABN8WBS9</accession>